<dbReference type="RefSeq" id="YP_009504539.1">
    <property type="nucleotide sequence ID" value="NC_038215.1"/>
</dbReference>
<keyword evidence="2" id="KW-0934">Plastid</keyword>
<proteinExistence type="predicted"/>
<feature type="transmembrane region" description="Helical" evidence="1">
    <location>
        <begin position="6"/>
        <end position="26"/>
    </location>
</feature>
<dbReference type="EMBL" id="MG601102">
    <property type="protein sequence ID" value="AWW13738.1"/>
    <property type="molecule type" value="Genomic_DNA"/>
</dbReference>
<name>A0A2Z4HG65_9EUKA</name>
<accession>A0A2Z4HG65</accession>
<protein>
    <submittedName>
        <fullName evidence="2">Uncharacterized protein</fullName>
    </submittedName>
</protein>
<organism evidence="2">
    <name type="scientific">Cyanophora sudae</name>
    <dbReference type="NCBI Taxonomy" id="1522369"/>
    <lineage>
        <taxon>Eukaryota</taxon>
        <taxon>Glaucocystophyceae</taxon>
        <taxon>Cyanophorales</taxon>
        <taxon>Cyanophoraceae</taxon>
        <taxon>Cyanophora</taxon>
    </lineage>
</organism>
<keyword evidence="1" id="KW-0472">Membrane</keyword>
<keyword evidence="1" id="KW-1133">Transmembrane helix</keyword>
<geneLocation type="plastid" evidence="2"/>
<sequence>MCVYIYWYICMFLYIKLNQFNNIYTYNNKKYFKKQKNCYS</sequence>
<keyword evidence="1" id="KW-0812">Transmembrane</keyword>
<evidence type="ECO:0000313" key="2">
    <source>
        <dbReference type="EMBL" id="AWW13738.1"/>
    </source>
</evidence>
<evidence type="ECO:0000256" key="1">
    <source>
        <dbReference type="SAM" id="Phobius"/>
    </source>
</evidence>
<dbReference type="AlphaFoldDB" id="A0A2Z4HG65"/>
<gene>
    <name evidence="2" type="primary">orf14</name>
</gene>
<reference evidence="2" key="1">
    <citation type="journal article" date="2018" name="Adv. Bot. Res.">
        <title>Chapter Four - Comparative Plastid Genomics of Glaucophytes species.</title>
        <authorList>
            <person name="Reyes-Prieto A."/>
            <person name="Russell S."/>
            <person name="Figueroa-Martinez F."/>
            <person name="Jackson C."/>
        </authorList>
    </citation>
    <scope>NUCLEOTIDE SEQUENCE</scope>
    <source>
        <strain evidence="2">NIES-764</strain>
    </source>
</reference>
<dbReference type="GeneID" id="37543657"/>